<sequence>MVDKREVEGEATPEGIPILKVFMEVWGNNDGVNNYLCRACTSYFYIGASPVNAHFIDVFAPYRYTQLKYGNFHRESGDAAKYSYAYNAHKIGRAETVESWSMASGINKALRAMTSHFCYWPIPYNPLIKEPLHIFTNGYVGYPRNEVTE</sequence>
<name>A0A7C3UQ33_UNCW3</name>
<protein>
    <submittedName>
        <fullName evidence="1">Uncharacterized protein</fullName>
    </submittedName>
</protein>
<accession>A0A7C3UQ33</accession>
<comment type="caution">
    <text evidence="1">The sequence shown here is derived from an EMBL/GenBank/DDBJ whole genome shotgun (WGS) entry which is preliminary data.</text>
</comment>
<proteinExistence type="predicted"/>
<evidence type="ECO:0000313" key="1">
    <source>
        <dbReference type="EMBL" id="HGE99683.1"/>
    </source>
</evidence>
<dbReference type="AlphaFoldDB" id="A0A7C3UQ33"/>
<dbReference type="EMBL" id="DTMQ01000040">
    <property type="protein sequence ID" value="HGE99683.1"/>
    <property type="molecule type" value="Genomic_DNA"/>
</dbReference>
<reference evidence="1" key="1">
    <citation type="journal article" date="2020" name="mSystems">
        <title>Genome- and Community-Level Interaction Insights into Carbon Utilization and Element Cycling Functions of Hydrothermarchaeota in Hydrothermal Sediment.</title>
        <authorList>
            <person name="Zhou Z."/>
            <person name="Liu Y."/>
            <person name="Xu W."/>
            <person name="Pan J."/>
            <person name="Luo Z.H."/>
            <person name="Li M."/>
        </authorList>
    </citation>
    <scope>NUCLEOTIDE SEQUENCE [LARGE SCALE GENOMIC DNA]</scope>
    <source>
        <strain evidence="1">SpSt-906</strain>
    </source>
</reference>
<organism evidence="1">
    <name type="scientific">candidate division WOR-3 bacterium</name>
    <dbReference type="NCBI Taxonomy" id="2052148"/>
    <lineage>
        <taxon>Bacteria</taxon>
        <taxon>Bacteria division WOR-3</taxon>
    </lineage>
</organism>
<gene>
    <name evidence="1" type="ORF">ENX07_06405</name>
</gene>